<keyword evidence="2 3" id="KW-0456">Lyase</keyword>
<dbReference type="SUPFAM" id="SSF53474">
    <property type="entry name" value="alpha/beta-Hydrolases"/>
    <property type="match status" value="1"/>
</dbReference>
<comment type="function">
    <text evidence="3">Catalyzes a proton abstraction reaction that results in 2,5-elimination of pyruvate from 2-succinyl-5-enolpyruvyl-6-hydroxy-3-cyclohexene-1-carboxylate (SEPHCHC) and the formation of 2-succinyl-6-hydroxy-2,4-cyclohexadiene-1-carboxylate (SHCHC).</text>
</comment>
<dbReference type="RefSeq" id="WP_116687570.1">
    <property type="nucleotide sequence ID" value="NZ_CAWNYD010000005.1"/>
</dbReference>
<dbReference type="Pfam" id="PF00561">
    <property type="entry name" value="Abhydrolase_1"/>
    <property type="match status" value="1"/>
</dbReference>
<evidence type="ECO:0000259" key="4">
    <source>
        <dbReference type="Pfam" id="PF00561"/>
    </source>
</evidence>
<keyword evidence="6" id="KW-1185">Reference proteome</keyword>
<reference evidence="5 6" key="1">
    <citation type="submission" date="2018-04" db="EMBL/GenBank/DDBJ databases">
        <title>Thalassorhabdus spongiae gen. nov., sp. nov., isolated from a marine sponge in South-West Iceland.</title>
        <authorList>
            <person name="Knobloch S."/>
            <person name="Daussin A."/>
            <person name="Johannsson R."/>
            <person name="Marteinsson V.T."/>
        </authorList>
    </citation>
    <scope>NUCLEOTIDE SEQUENCE [LARGE SCALE GENOMIC DNA]</scope>
    <source>
        <strain evidence="5 6">Hp12</strain>
    </source>
</reference>
<dbReference type="NCBIfam" id="TIGR03695">
    <property type="entry name" value="menH_SHCHC"/>
    <property type="match status" value="1"/>
</dbReference>
<dbReference type="OrthoDB" id="9808398at2"/>
<dbReference type="HAMAP" id="MF_01660">
    <property type="entry name" value="MenH"/>
    <property type="match status" value="1"/>
</dbReference>
<proteinExistence type="inferred from homology"/>
<comment type="caution">
    <text evidence="5">The sequence shown here is derived from an EMBL/GenBank/DDBJ whole genome shotgun (WGS) entry which is preliminary data.</text>
</comment>
<sequence length="275" mass="30897">MAVASELSGESLNYLCVGSNNKPALIFLHGFLGSHADWISIAQSLADDFYCVLVDLPGHGKSDSIASDFSIFPQQLLQVIDQLSIKQFSLVGYSLGGRLSMVLIDYLKQNNQLTRLQGLLIESARYGLIDAQQKQERIIHDQKWAKKIIDQNIELFLSQWYTQPVFAYLSERKRHKLQMKRANNQSPSALAQALNNFSLGLQTNYIKLLTNMICPVIYLHGANDQKFSQLATELANQKYESNCTAIEIRSVVDCGHNVHLDNPQALIDAVYALHK</sequence>
<dbReference type="InterPro" id="IPR022485">
    <property type="entry name" value="SHCHC_synthase_MenH"/>
</dbReference>
<dbReference type="Gene3D" id="3.40.50.1820">
    <property type="entry name" value="alpha/beta hydrolase"/>
    <property type="match status" value="1"/>
</dbReference>
<dbReference type="UniPathway" id="UPA00079"/>
<keyword evidence="1 3" id="KW-0474">Menaquinone biosynthesis</keyword>
<dbReference type="EC" id="4.2.99.20" evidence="3"/>
<evidence type="ECO:0000256" key="3">
    <source>
        <dbReference type="HAMAP-Rule" id="MF_01660"/>
    </source>
</evidence>
<dbReference type="GO" id="GO:0070205">
    <property type="term" value="F:2-succinyl-6-hydroxy-2,4-cyclohexadiene-1-carboxylate synthase activity"/>
    <property type="evidence" value="ECO:0007669"/>
    <property type="project" value="UniProtKB-UniRule"/>
</dbReference>
<name>A0A2V1GSH5_9GAMM</name>
<gene>
    <name evidence="3 5" type="primary">menH</name>
    <name evidence="5" type="ORF">DC094_13170</name>
</gene>
<evidence type="ECO:0000313" key="5">
    <source>
        <dbReference type="EMBL" id="PVZ68242.1"/>
    </source>
</evidence>
<comment type="pathway">
    <text evidence="3">Quinol/quinone metabolism; 1,4-dihydroxy-2-naphthoate biosynthesis; 1,4-dihydroxy-2-naphthoate from chorismate: step 3/7.</text>
</comment>
<comment type="subunit">
    <text evidence="3">Monomer.</text>
</comment>
<dbReference type="InterPro" id="IPR000073">
    <property type="entry name" value="AB_hydrolase_1"/>
</dbReference>
<evidence type="ECO:0000313" key="6">
    <source>
        <dbReference type="Proteomes" id="UP000244906"/>
    </source>
</evidence>
<organism evidence="5 6">
    <name type="scientific">Pelagibaculum spongiae</name>
    <dbReference type="NCBI Taxonomy" id="2080658"/>
    <lineage>
        <taxon>Bacteria</taxon>
        <taxon>Pseudomonadati</taxon>
        <taxon>Pseudomonadota</taxon>
        <taxon>Gammaproteobacteria</taxon>
        <taxon>Oceanospirillales</taxon>
        <taxon>Pelagibaculum</taxon>
    </lineage>
</organism>
<comment type="pathway">
    <text evidence="3">Quinol/quinone metabolism; menaquinone biosynthesis.</text>
</comment>
<evidence type="ECO:0000256" key="2">
    <source>
        <dbReference type="ARBA" id="ARBA00023239"/>
    </source>
</evidence>
<feature type="domain" description="AB hydrolase-1" evidence="4">
    <location>
        <begin position="23"/>
        <end position="263"/>
    </location>
</feature>
<dbReference type="Proteomes" id="UP000244906">
    <property type="component" value="Unassembled WGS sequence"/>
</dbReference>
<dbReference type="PANTHER" id="PTHR42916:SF1">
    <property type="entry name" value="PROTEIN PHYLLO, CHLOROPLASTIC"/>
    <property type="match status" value="1"/>
</dbReference>
<dbReference type="GO" id="GO:0009234">
    <property type="term" value="P:menaquinone biosynthetic process"/>
    <property type="evidence" value="ECO:0007669"/>
    <property type="project" value="UniProtKB-UniRule"/>
</dbReference>
<dbReference type="InterPro" id="IPR029058">
    <property type="entry name" value="AB_hydrolase_fold"/>
</dbReference>
<comment type="similarity">
    <text evidence="3">Belongs to the AB hydrolase superfamily. MenH family.</text>
</comment>
<dbReference type="PANTHER" id="PTHR42916">
    <property type="entry name" value="2-SUCCINYL-5-ENOLPYRUVYL-6-HYDROXY-3-CYCLOHEXENE-1-CARBOXYLATE SYNTHASE"/>
    <property type="match status" value="1"/>
</dbReference>
<dbReference type="AlphaFoldDB" id="A0A2V1GSH5"/>
<evidence type="ECO:0000256" key="1">
    <source>
        <dbReference type="ARBA" id="ARBA00022428"/>
    </source>
</evidence>
<comment type="catalytic activity">
    <reaction evidence="3">
        <text>5-enolpyruvoyl-6-hydroxy-2-succinyl-cyclohex-3-ene-1-carboxylate = (1R,6R)-6-hydroxy-2-succinyl-cyclohexa-2,4-diene-1-carboxylate + pyruvate</text>
        <dbReference type="Rhea" id="RHEA:25597"/>
        <dbReference type="ChEBI" id="CHEBI:15361"/>
        <dbReference type="ChEBI" id="CHEBI:58689"/>
        <dbReference type="ChEBI" id="CHEBI:58818"/>
        <dbReference type="EC" id="4.2.99.20"/>
    </reaction>
</comment>
<accession>A0A2V1GSH5</accession>
<dbReference type="UniPathway" id="UPA01057">
    <property type="reaction ID" value="UER00900"/>
</dbReference>
<dbReference type="EMBL" id="QDDL01000005">
    <property type="protein sequence ID" value="PVZ68242.1"/>
    <property type="molecule type" value="Genomic_DNA"/>
</dbReference>
<protein>
    <recommendedName>
        <fullName evidence="3">Putative 2-succinyl-6-hydroxy-2,4-cyclohexadiene-1-carboxylate synthase</fullName>
        <shortName evidence="3">SHCHC synthase</shortName>
        <ecNumber evidence="3">4.2.99.20</ecNumber>
    </recommendedName>
</protein>